<dbReference type="SUPFAM" id="SSF55486">
    <property type="entry name" value="Metalloproteases ('zincins'), catalytic domain"/>
    <property type="match status" value="1"/>
</dbReference>
<evidence type="ECO:0000313" key="3">
    <source>
        <dbReference type="Proteomes" id="UP000314982"/>
    </source>
</evidence>
<dbReference type="Gene3D" id="3.40.390.10">
    <property type="entry name" value="Collagenase (Catalytic Domain)"/>
    <property type="match status" value="1"/>
</dbReference>
<evidence type="ECO:0000259" key="1">
    <source>
        <dbReference type="Pfam" id="PF01400"/>
    </source>
</evidence>
<reference evidence="3" key="1">
    <citation type="submission" date="2018-06" db="EMBL/GenBank/DDBJ databases">
        <title>Genome assembly of Danube salmon.</title>
        <authorList>
            <person name="Macqueen D.J."/>
            <person name="Gundappa M.K."/>
        </authorList>
    </citation>
    <scope>NUCLEOTIDE SEQUENCE [LARGE SCALE GENOMIC DNA]</scope>
</reference>
<dbReference type="InterPro" id="IPR001506">
    <property type="entry name" value="Peptidase_M12A"/>
</dbReference>
<protein>
    <recommendedName>
        <fullName evidence="1">Peptidase M12A domain-containing protein</fullName>
    </recommendedName>
</protein>
<proteinExistence type="predicted"/>
<evidence type="ECO:0000313" key="2">
    <source>
        <dbReference type="Ensembl" id="ENSHHUP00000041518.1"/>
    </source>
</evidence>
<reference evidence="2" key="2">
    <citation type="submission" date="2025-08" db="UniProtKB">
        <authorList>
            <consortium name="Ensembl"/>
        </authorList>
    </citation>
    <scope>IDENTIFICATION</scope>
</reference>
<dbReference type="GO" id="GO:0006508">
    <property type="term" value="P:proteolysis"/>
    <property type="evidence" value="ECO:0007669"/>
    <property type="project" value="InterPro"/>
</dbReference>
<keyword evidence="3" id="KW-1185">Reference proteome</keyword>
<dbReference type="STRING" id="62062.ENSHHUP00000041518"/>
<reference evidence="2" key="3">
    <citation type="submission" date="2025-09" db="UniProtKB">
        <authorList>
            <consortium name="Ensembl"/>
        </authorList>
    </citation>
    <scope>IDENTIFICATION</scope>
</reference>
<accession>A0A4W5MUI6</accession>
<name>A0A4W5MUI6_9TELE</name>
<feature type="domain" description="Peptidase M12A" evidence="1">
    <location>
        <begin position="68"/>
        <end position="95"/>
    </location>
</feature>
<sequence>TTRILEANKGMSQMLMEGDVAVLRTRNAMKCWGNSNYCRWTKSSSGLVEVTCIGFVPGIKLDEFYSHVHTLGIYHEHNRSGRDRYVNINWENYPLTLTDTNDLNTPYDNSSNGKDTITHIPNPSVKIGC</sequence>
<dbReference type="Ensembl" id="ENSHHUT00000043112.1">
    <property type="protein sequence ID" value="ENSHHUP00000041518.1"/>
    <property type="gene ID" value="ENSHHUG00000025638.1"/>
</dbReference>
<organism evidence="2 3">
    <name type="scientific">Hucho hucho</name>
    <name type="common">huchen</name>
    <dbReference type="NCBI Taxonomy" id="62062"/>
    <lineage>
        <taxon>Eukaryota</taxon>
        <taxon>Metazoa</taxon>
        <taxon>Chordata</taxon>
        <taxon>Craniata</taxon>
        <taxon>Vertebrata</taxon>
        <taxon>Euteleostomi</taxon>
        <taxon>Actinopterygii</taxon>
        <taxon>Neopterygii</taxon>
        <taxon>Teleostei</taxon>
        <taxon>Protacanthopterygii</taxon>
        <taxon>Salmoniformes</taxon>
        <taxon>Salmonidae</taxon>
        <taxon>Salmoninae</taxon>
        <taxon>Hucho</taxon>
    </lineage>
</organism>
<dbReference type="InterPro" id="IPR024079">
    <property type="entry name" value="MetalloPept_cat_dom_sf"/>
</dbReference>
<dbReference type="GO" id="GO:0004222">
    <property type="term" value="F:metalloendopeptidase activity"/>
    <property type="evidence" value="ECO:0007669"/>
    <property type="project" value="InterPro"/>
</dbReference>
<dbReference type="Pfam" id="PF01400">
    <property type="entry name" value="Astacin"/>
    <property type="match status" value="1"/>
</dbReference>
<dbReference type="Proteomes" id="UP000314982">
    <property type="component" value="Unassembled WGS sequence"/>
</dbReference>
<dbReference type="AlphaFoldDB" id="A0A4W5MUI6"/>